<dbReference type="Pfam" id="PF08668">
    <property type="entry name" value="HDOD"/>
    <property type="match status" value="1"/>
</dbReference>
<dbReference type="InterPro" id="IPR052340">
    <property type="entry name" value="RNase_Y/CdgJ"/>
</dbReference>
<dbReference type="InterPro" id="IPR036754">
    <property type="entry name" value="YbaK/aa-tRNA-synt-asso_dom_sf"/>
</dbReference>
<accession>A0AB39UUX0</accession>
<evidence type="ECO:0000259" key="1">
    <source>
        <dbReference type="PROSITE" id="PS51833"/>
    </source>
</evidence>
<dbReference type="GO" id="GO:0002161">
    <property type="term" value="F:aminoacyl-tRNA deacylase activity"/>
    <property type="evidence" value="ECO:0007669"/>
    <property type="project" value="InterPro"/>
</dbReference>
<name>A0AB39UUX0_9GAMM</name>
<dbReference type="AlphaFoldDB" id="A0AB39UUX0"/>
<dbReference type="PROSITE" id="PS51833">
    <property type="entry name" value="HDOD"/>
    <property type="match status" value="1"/>
</dbReference>
<dbReference type="PANTHER" id="PTHR33525">
    <property type="match status" value="1"/>
</dbReference>
<dbReference type="Gene3D" id="1.10.3210.10">
    <property type="entry name" value="Hypothetical protein af1432"/>
    <property type="match status" value="1"/>
</dbReference>
<dbReference type="InterPro" id="IPR014627">
    <property type="entry name" value="UCP036888_HDGYP-like"/>
</dbReference>
<dbReference type="RefSeq" id="WP_369600887.1">
    <property type="nucleotide sequence ID" value="NZ_CP154858.1"/>
</dbReference>
<dbReference type="InterPro" id="IPR013976">
    <property type="entry name" value="HDOD"/>
</dbReference>
<dbReference type="KEGG" id="tcd:AAIA72_13790"/>
<organism evidence="2">
    <name type="scientific">Thermohahella caldifontis</name>
    <dbReference type="NCBI Taxonomy" id="3142973"/>
    <lineage>
        <taxon>Bacteria</taxon>
        <taxon>Pseudomonadati</taxon>
        <taxon>Pseudomonadota</taxon>
        <taxon>Gammaproteobacteria</taxon>
        <taxon>Oceanospirillales</taxon>
        <taxon>Hahellaceae</taxon>
        <taxon>Thermohahella</taxon>
    </lineage>
</organism>
<dbReference type="SUPFAM" id="SSF55826">
    <property type="entry name" value="YbaK/ProRS associated domain"/>
    <property type="match status" value="1"/>
</dbReference>
<feature type="domain" description="HDOD" evidence="1">
    <location>
        <begin position="193"/>
        <end position="393"/>
    </location>
</feature>
<dbReference type="SUPFAM" id="SSF109604">
    <property type="entry name" value="HD-domain/PDEase-like"/>
    <property type="match status" value="1"/>
</dbReference>
<sequence length="465" mass="51392">MVATPLQQLLDGWRQEDAALQAEIDGLAPVPALEADPLNRVRTTVLEDELGRVQVVSPDRSLLDLDSLCGRLGRELRPLPGEALQTLARRFRLDELPALPELTGMTAVIDPAVTRLDHVYVQAGDGEHYLRFSQKLFQRALGKHTESLPCSVPVTRIQVNHDDPSRDLQQINTAISQFTSLRICQRLEDTLEMPPLPDTAQRIINLRCDPNAGVPELADLVETDPSLAAQVVSWASSSFYAAPGKINSVQDAIVRVLGFDLVMNLAMGLALGKTLKVPEDTPEGFVPYWEQAVWTATLAGALSAKVGRKPRPQYGLAYLAGLLHNFGYLVLAHVFPPHFRLIQRYQRVNPHLDVELVEHFLIGITREQIASQLMDVWNMPEEVIVALRHQKNPGYAGEHADYSRLLYVATQLLRAHGLASGPARSVPEGLWQALELSPVTAEETLIQLLELSDEMAGLADMLEQG</sequence>
<evidence type="ECO:0000313" key="2">
    <source>
        <dbReference type="EMBL" id="XDT71863.1"/>
    </source>
</evidence>
<dbReference type="PIRSF" id="PIRSF036888">
    <property type="entry name" value="HDGYPm_UCP036888"/>
    <property type="match status" value="1"/>
</dbReference>
<protein>
    <submittedName>
        <fullName evidence="2">HDOD domain-containing protein</fullName>
    </submittedName>
</protein>
<gene>
    <name evidence="2" type="ORF">AAIA72_13790</name>
</gene>
<reference evidence="2" key="1">
    <citation type="submission" date="2024-05" db="EMBL/GenBank/DDBJ databases">
        <title>Genome sequencing of novel strain.</title>
        <authorList>
            <person name="Ganbat D."/>
            <person name="Ganbat S."/>
            <person name="Lee S.-J."/>
        </authorList>
    </citation>
    <scope>NUCLEOTIDE SEQUENCE</scope>
    <source>
        <strain evidence="2">SMD15-11</strain>
    </source>
</reference>
<dbReference type="Gene3D" id="3.90.960.10">
    <property type="entry name" value="YbaK/aminoacyl-tRNA synthetase-associated domain"/>
    <property type="match status" value="1"/>
</dbReference>
<dbReference type="PANTHER" id="PTHR33525:SF3">
    <property type="entry name" value="RIBONUCLEASE Y"/>
    <property type="match status" value="1"/>
</dbReference>
<dbReference type="EMBL" id="CP154858">
    <property type="protein sequence ID" value="XDT71863.1"/>
    <property type="molecule type" value="Genomic_DNA"/>
</dbReference>
<proteinExistence type="predicted"/>